<protein>
    <submittedName>
        <fullName evidence="3">FAD-dependent oxidoreductase</fullName>
    </submittedName>
</protein>
<dbReference type="InterPro" id="IPR036188">
    <property type="entry name" value="FAD/NAD-bd_sf"/>
</dbReference>
<sequence>MTERVLVIGAGIGGLCTALALASPERKLTLLERDPSPPTGNADAAFADWARRGWATCATATPSWPACGLSCAMSTLPCWPTCWRPAPVTWASTRCSARS</sequence>
<dbReference type="InterPro" id="IPR006076">
    <property type="entry name" value="FAD-dep_OxRdtase"/>
</dbReference>
<accession>A0A974S7S2</accession>
<feature type="domain" description="FAD dependent oxidoreductase" evidence="2">
    <location>
        <begin position="4"/>
        <end position="45"/>
    </location>
</feature>
<dbReference type="SUPFAM" id="SSF51971">
    <property type="entry name" value="Nucleotide-binding domain"/>
    <property type="match status" value="1"/>
</dbReference>
<dbReference type="EMBL" id="CP068570">
    <property type="protein sequence ID" value="QQZ48783.1"/>
    <property type="molecule type" value="Genomic_DNA"/>
</dbReference>
<dbReference type="Pfam" id="PF01266">
    <property type="entry name" value="DAO"/>
    <property type="match status" value="1"/>
</dbReference>
<dbReference type="GO" id="GO:0016491">
    <property type="term" value="F:oxidoreductase activity"/>
    <property type="evidence" value="ECO:0007669"/>
    <property type="project" value="UniProtKB-KW"/>
</dbReference>
<evidence type="ECO:0000313" key="3">
    <source>
        <dbReference type="EMBL" id="QQZ48783.1"/>
    </source>
</evidence>
<keyword evidence="1" id="KW-0560">Oxidoreductase</keyword>
<organism evidence="3">
    <name type="scientific">Phenylobacterium glaciei</name>
    <dbReference type="NCBI Taxonomy" id="2803784"/>
    <lineage>
        <taxon>Bacteria</taxon>
        <taxon>Pseudomonadati</taxon>
        <taxon>Pseudomonadota</taxon>
        <taxon>Alphaproteobacteria</taxon>
        <taxon>Caulobacterales</taxon>
        <taxon>Caulobacteraceae</taxon>
        <taxon>Phenylobacterium</taxon>
    </lineage>
</organism>
<gene>
    <name evidence="3" type="ORF">JKL49_15405</name>
</gene>
<reference evidence="3" key="1">
    <citation type="submission" date="2021-01" db="EMBL/GenBank/DDBJ databases">
        <title>Genome sequence of Phenylobacterium sp. 20VBR1 isolated from a valley glaceir, Ny-Alesund, Svalbard.</title>
        <authorList>
            <person name="Thomas F.A."/>
            <person name="Krishnan K.P."/>
            <person name="Sinha R.K."/>
        </authorList>
    </citation>
    <scope>NUCLEOTIDE SEQUENCE</scope>
    <source>
        <strain evidence="3">20VBR1</strain>
    </source>
</reference>
<evidence type="ECO:0000259" key="2">
    <source>
        <dbReference type="Pfam" id="PF01266"/>
    </source>
</evidence>
<proteinExistence type="predicted"/>
<evidence type="ECO:0000256" key="1">
    <source>
        <dbReference type="ARBA" id="ARBA00023002"/>
    </source>
</evidence>
<dbReference type="AlphaFoldDB" id="A0A974S7S2"/>
<name>A0A974S7S2_9CAUL</name>
<dbReference type="Gene3D" id="3.50.50.60">
    <property type="entry name" value="FAD/NAD(P)-binding domain"/>
    <property type="match status" value="1"/>
</dbReference>